<comment type="caution">
    <text evidence="1">The sequence shown here is derived from an EMBL/GenBank/DDBJ whole genome shotgun (WGS) entry which is preliminary data.</text>
</comment>
<organism evidence="1 2">
    <name type="scientific">Candidatus Methanogaster sp</name>
    <dbReference type="NCBI Taxonomy" id="3386292"/>
    <lineage>
        <taxon>Archaea</taxon>
        <taxon>Methanobacteriati</taxon>
        <taxon>Methanobacteriota</taxon>
        <taxon>Stenosarchaea group</taxon>
        <taxon>Methanomicrobia</taxon>
        <taxon>Methanosarcinales</taxon>
        <taxon>ANME-2 cluster</taxon>
        <taxon>Candidatus Methanogasteraceae</taxon>
        <taxon>Candidatus Methanogaster</taxon>
    </lineage>
</organism>
<protein>
    <submittedName>
        <fullName evidence="1">Uncharacterized protein</fullName>
    </submittedName>
</protein>
<evidence type="ECO:0000313" key="1">
    <source>
        <dbReference type="EMBL" id="PXF60953.1"/>
    </source>
</evidence>
<dbReference type="EMBL" id="PQXF01000009">
    <property type="protein sequence ID" value="PXF60953.1"/>
    <property type="molecule type" value="Genomic_DNA"/>
</dbReference>
<accession>A0AC61L3I0</accession>
<reference evidence="1" key="1">
    <citation type="submission" date="2018-01" db="EMBL/GenBank/DDBJ databases">
        <authorList>
            <person name="Krukenberg V."/>
        </authorList>
    </citation>
    <scope>NUCLEOTIDE SEQUENCE</scope>
    <source>
        <strain evidence="1">E20ANME2</strain>
    </source>
</reference>
<evidence type="ECO:0000313" key="2">
    <source>
        <dbReference type="Proteomes" id="UP000248329"/>
    </source>
</evidence>
<name>A0AC61L3I0_9EURY</name>
<sequence>MNHARSGNRYMQYLPSVFQQAAEEGDDPLINRYLRIFEKMLSGIDDGEIEGKKGILETLDIISDIFHPGFSFLFDATGDTFLSPLSSDEKTVFSKYFRQDVDADEFMDEFLRWIAGWTALVLKEDWELETKREVIARILPIYRMRGTKTGLEEYLKIYVGKRVTIVDEVDPFQIGVTSQVGKNSRIGGFPPYFFIVNVDVTYLFDWDRVPGSDSDVLINALIDDYGVCWADGADVHKSEDGKTIYIEGYENSAGIVLDDSEKSAILTIDGTAHKLDVKRNNGKLTVHSIKKVHVSDIRAWKDKKRAIEEIIDSEKPVHTDYWLKMTQPRMVVGVNSDVGENTLL</sequence>
<proteinExistence type="predicted"/>
<dbReference type="Proteomes" id="UP000248329">
    <property type="component" value="Unassembled WGS sequence"/>
</dbReference>
<gene>
    <name evidence="1" type="ORF">C4B59_06265</name>
</gene>